<dbReference type="EMBL" id="FQYR01000002">
    <property type="protein sequence ID" value="SHI87127.1"/>
    <property type="molecule type" value="Genomic_DNA"/>
</dbReference>
<feature type="chain" id="PRO_5012160886" description="DUF4159 domain-containing protein" evidence="1">
    <location>
        <begin position="20"/>
        <end position="190"/>
    </location>
</feature>
<dbReference type="InParanoid" id="A0A1M6ENN1"/>
<evidence type="ECO:0000256" key="1">
    <source>
        <dbReference type="SAM" id="SignalP"/>
    </source>
</evidence>
<feature type="signal peptide" evidence="1">
    <location>
        <begin position="1"/>
        <end position="19"/>
    </location>
</feature>
<dbReference type="Pfam" id="PF13709">
    <property type="entry name" value="DUF4159"/>
    <property type="match status" value="1"/>
</dbReference>
<keyword evidence="4" id="KW-1185">Reference proteome</keyword>
<sequence>MKIPAIIASLVMSLGIATAKEGAVQCGNLIYAGTKTSKCFSDEFLTTVQQKTSVSTERRFKPVKLSSEELFKFPFVIMTGEGDFTLTSKERENMKKYLENGGFLLASPGCSNKAWATAFEREIKRIFDKDALKDIPMDHALFKTIFTIKSMKLSHGGTATLHGITHNDKLVVVYSSDGLNDTSNTEGCCC</sequence>
<protein>
    <recommendedName>
        <fullName evidence="2">DUF4159 domain-containing protein</fullName>
    </recommendedName>
</protein>
<accession>A0A1M6ENN1</accession>
<name>A0A1M6ENN1_9BACT</name>
<proteinExistence type="predicted"/>
<dbReference type="RefSeq" id="WP_143158437.1">
    <property type="nucleotide sequence ID" value="NZ_FQYR01000002.1"/>
</dbReference>
<evidence type="ECO:0000313" key="4">
    <source>
        <dbReference type="Proteomes" id="UP000184510"/>
    </source>
</evidence>
<dbReference type="Proteomes" id="UP000184510">
    <property type="component" value="Unassembled WGS sequence"/>
</dbReference>
<gene>
    <name evidence="3" type="ORF">SAMN02745181_1080</name>
</gene>
<reference evidence="3 4" key="1">
    <citation type="submission" date="2016-11" db="EMBL/GenBank/DDBJ databases">
        <authorList>
            <person name="Jaros S."/>
            <person name="Januszkiewicz K."/>
            <person name="Wedrychowicz H."/>
        </authorList>
    </citation>
    <scope>NUCLEOTIDE SEQUENCE [LARGE SCALE GENOMIC DNA]</scope>
    <source>
        <strain evidence="3 4">DSM 18772</strain>
    </source>
</reference>
<dbReference type="OrthoDB" id="9773014at2"/>
<dbReference type="STRING" id="1123071.SAMN02745181_1080"/>
<feature type="domain" description="DUF4159" evidence="2">
    <location>
        <begin position="42"/>
        <end position="176"/>
    </location>
</feature>
<dbReference type="InterPro" id="IPR025297">
    <property type="entry name" value="DUF4159"/>
</dbReference>
<keyword evidence="1" id="KW-0732">Signal</keyword>
<dbReference type="AlphaFoldDB" id="A0A1M6ENN1"/>
<dbReference type="Gene3D" id="3.40.50.12140">
    <property type="entry name" value="Domain of unknown function DUF4159"/>
    <property type="match status" value="1"/>
</dbReference>
<organism evidence="3 4">
    <name type="scientific">Rubritalea squalenifaciens DSM 18772</name>
    <dbReference type="NCBI Taxonomy" id="1123071"/>
    <lineage>
        <taxon>Bacteria</taxon>
        <taxon>Pseudomonadati</taxon>
        <taxon>Verrucomicrobiota</taxon>
        <taxon>Verrucomicrobiia</taxon>
        <taxon>Verrucomicrobiales</taxon>
        <taxon>Rubritaleaceae</taxon>
        <taxon>Rubritalea</taxon>
    </lineage>
</organism>
<evidence type="ECO:0000259" key="2">
    <source>
        <dbReference type="Pfam" id="PF13709"/>
    </source>
</evidence>
<evidence type="ECO:0000313" key="3">
    <source>
        <dbReference type="EMBL" id="SHI87127.1"/>
    </source>
</evidence>